<dbReference type="AlphaFoldDB" id="A0AA42BLJ5"/>
<feature type="domain" description="Beta-lactamase-related" evidence="2">
    <location>
        <begin position="57"/>
        <end position="383"/>
    </location>
</feature>
<dbReference type="EMBL" id="JANATA010000012">
    <property type="protein sequence ID" value="MCP3428875.1"/>
    <property type="molecule type" value="Genomic_DNA"/>
</dbReference>
<evidence type="ECO:0000259" key="3">
    <source>
        <dbReference type="Pfam" id="PF11954"/>
    </source>
</evidence>
<dbReference type="InterPro" id="IPR021860">
    <property type="entry name" value="Peptidase_S12_Pab87-rel_C"/>
</dbReference>
<evidence type="ECO:0000313" key="5">
    <source>
        <dbReference type="Proteomes" id="UP001165413"/>
    </source>
</evidence>
<organism evidence="4 5">
    <name type="scientific">Opacimonas viscosa</name>
    <dbReference type="NCBI Taxonomy" id="2961944"/>
    <lineage>
        <taxon>Bacteria</taxon>
        <taxon>Pseudomonadati</taxon>
        <taxon>Pseudomonadota</taxon>
        <taxon>Gammaproteobacteria</taxon>
        <taxon>Alteromonadales</taxon>
        <taxon>Alteromonadaceae</taxon>
        <taxon>Opacimonas</taxon>
    </lineage>
</organism>
<dbReference type="Pfam" id="PF11954">
    <property type="entry name" value="DUF3471"/>
    <property type="match status" value="1"/>
</dbReference>
<gene>
    <name evidence="4" type="ORF">NLF92_07935</name>
</gene>
<dbReference type="Gene3D" id="2.40.128.600">
    <property type="match status" value="1"/>
</dbReference>
<comment type="caution">
    <text evidence="4">The sequence shown here is derived from an EMBL/GenBank/DDBJ whole genome shotgun (WGS) entry which is preliminary data.</text>
</comment>
<dbReference type="GO" id="GO:0016787">
    <property type="term" value="F:hydrolase activity"/>
    <property type="evidence" value="ECO:0007669"/>
    <property type="project" value="UniProtKB-KW"/>
</dbReference>
<dbReference type="Pfam" id="PF00144">
    <property type="entry name" value="Beta-lactamase"/>
    <property type="match status" value="1"/>
</dbReference>
<dbReference type="PANTHER" id="PTHR46825">
    <property type="entry name" value="D-ALANYL-D-ALANINE-CARBOXYPEPTIDASE/ENDOPEPTIDASE AMPH"/>
    <property type="match status" value="1"/>
</dbReference>
<dbReference type="InterPro" id="IPR001466">
    <property type="entry name" value="Beta-lactam-related"/>
</dbReference>
<dbReference type="RefSeq" id="WP_254100588.1">
    <property type="nucleotide sequence ID" value="NZ_JANATA010000012.1"/>
</dbReference>
<proteinExistence type="predicted"/>
<evidence type="ECO:0000313" key="4">
    <source>
        <dbReference type="EMBL" id="MCP3428875.1"/>
    </source>
</evidence>
<reference evidence="4" key="1">
    <citation type="submission" date="2022-07" db="EMBL/GenBank/DDBJ databases">
        <title>Characterization of the Novel Bacterium Alteromonas immobilis LMIT006 and Alteromonas gregis LMIT007.</title>
        <authorList>
            <person name="Lin X."/>
        </authorList>
    </citation>
    <scope>NUCLEOTIDE SEQUENCE</scope>
    <source>
        <strain evidence="4">LMIT007</strain>
    </source>
</reference>
<name>A0AA42BLJ5_9ALTE</name>
<dbReference type="SUPFAM" id="SSF56601">
    <property type="entry name" value="beta-lactamase/transpeptidase-like"/>
    <property type="match status" value="1"/>
</dbReference>
<feature type="domain" description="Peptidase S12 Pab87-related C-terminal" evidence="3">
    <location>
        <begin position="451"/>
        <end position="530"/>
    </location>
</feature>
<accession>A0AA42BLJ5</accession>
<dbReference type="InterPro" id="IPR012338">
    <property type="entry name" value="Beta-lactam/transpept-like"/>
</dbReference>
<dbReference type="PANTHER" id="PTHR46825:SF15">
    <property type="entry name" value="BETA-LACTAMASE-RELATED DOMAIN-CONTAINING PROTEIN"/>
    <property type="match status" value="1"/>
</dbReference>
<feature type="region of interest" description="Disordered" evidence="1">
    <location>
        <begin position="1"/>
        <end position="37"/>
    </location>
</feature>
<sequence>MTQPVFAGESRPANSEAKNVYPYIPTEQKNNNNPPEEDLIPSYSRVALENVIHSALKTFVTPGVAVAIVHQGEIIHQGGYGLRQQSAPETVNPYTYFRLASLSKAFTAASVAKLVDMGKLDWQDKVIEYLPEFTLYNKKVTNSFTILDLLTHRSGLVSGAGDSMLWPEPTGFSRQEIIHNLRYLTPKFSYQKTYSYSNALYITAAEIVAKITGVPWSQFVDEQVFQPLNIQCYAGAMPQSLLRNVALPHGHNDTRGIYPIPRNAITGKEIVSAAAGGVVCNANGMAQWLKALLNEGKTARGEALFSPSQLQKMWQPQTQMPIYPRSRLMNNTTQKFYGIGWRIEDIDGYALISHTGTLSGFQAYAAMIPELELGVVVLNNGSNYGVRSTIVQTILKAFINADITKHDKGESIDTRNWEAFFVKAQKEAEQRYLKRTYPEPKGTGKTLFSPEAYAGYFADQWFSGLLIDMDEQGQLRITSEKMSSLTGRLEPFAEHTWIIRWDNQNAAQDAFIYFKAERNNIVSFTLHPFQNKLEDDHEWRDMVFYK</sequence>
<keyword evidence="5" id="KW-1185">Reference proteome</keyword>
<dbReference type="Proteomes" id="UP001165413">
    <property type="component" value="Unassembled WGS sequence"/>
</dbReference>
<dbReference type="InterPro" id="IPR050491">
    <property type="entry name" value="AmpC-like"/>
</dbReference>
<dbReference type="Gene3D" id="3.40.710.10">
    <property type="entry name" value="DD-peptidase/beta-lactamase superfamily"/>
    <property type="match status" value="1"/>
</dbReference>
<protein>
    <submittedName>
        <fullName evidence="4">Serine hydrolase</fullName>
    </submittedName>
</protein>
<evidence type="ECO:0000259" key="2">
    <source>
        <dbReference type="Pfam" id="PF00144"/>
    </source>
</evidence>
<keyword evidence="4" id="KW-0378">Hydrolase</keyword>
<evidence type="ECO:0000256" key="1">
    <source>
        <dbReference type="SAM" id="MobiDB-lite"/>
    </source>
</evidence>